<organism evidence="11 12">
    <name type="scientific">Chilo suppressalis</name>
    <name type="common">Asiatic rice borer moth</name>
    <dbReference type="NCBI Taxonomy" id="168631"/>
    <lineage>
        <taxon>Eukaryota</taxon>
        <taxon>Metazoa</taxon>
        <taxon>Ecdysozoa</taxon>
        <taxon>Arthropoda</taxon>
        <taxon>Hexapoda</taxon>
        <taxon>Insecta</taxon>
        <taxon>Pterygota</taxon>
        <taxon>Neoptera</taxon>
        <taxon>Endopterygota</taxon>
        <taxon>Lepidoptera</taxon>
        <taxon>Glossata</taxon>
        <taxon>Ditrysia</taxon>
        <taxon>Pyraloidea</taxon>
        <taxon>Crambidae</taxon>
        <taxon>Crambinae</taxon>
        <taxon>Chilo</taxon>
    </lineage>
</organism>
<dbReference type="Pfam" id="PF00096">
    <property type="entry name" value="zf-C2H2"/>
    <property type="match status" value="4"/>
</dbReference>
<feature type="region of interest" description="Disordered" evidence="9">
    <location>
        <begin position="265"/>
        <end position="293"/>
    </location>
</feature>
<dbReference type="PANTHER" id="PTHR16515:SF49">
    <property type="entry name" value="GASTRULA ZINC FINGER PROTEIN XLCGF49.1-LIKE-RELATED"/>
    <property type="match status" value="1"/>
</dbReference>
<keyword evidence="7" id="KW-0539">Nucleus</keyword>
<evidence type="ECO:0000256" key="1">
    <source>
        <dbReference type="ARBA" id="ARBA00004123"/>
    </source>
</evidence>
<feature type="domain" description="C2H2-type" evidence="10">
    <location>
        <begin position="40"/>
        <end position="65"/>
    </location>
</feature>
<protein>
    <recommendedName>
        <fullName evidence="10">C2H2-type domain-containing protein</fullName>
    </recommendedName>
</protein>
<dbReference type="Proteomes" id="UP001153292">
    <property type="component" value="Chromosome 1"/>
</dbReference>
<evidence type="ECO:0000256" key="2">
    <source>
        <dbReference type="ARBA" id="ARBA00022723"/>
    </source>
</evidence>
<feature type="domain" description="C2H2-type" evidence="10">
    <location>
        <begin position="216"/>
        <end position="241"/>
    </location>
</feature>
<evidence type="ECO:0000259" key="10">
    <source>
        <dbReference type="PROSITE" id="PS50157"/>
    </source>
</evidence>
<feature type="domain" description="C2H2-type" evidence="10">
    <location>
        <begin position="246"/>
        <end position="273"/>
    </location>
</feature>
<evidence type="ECO:0000256" key="7">
    <source>
        <dbReference type="ARBA" id="ARBA00023242"/>
    </source>
</evidence>
<dbReference type="InterPro" id="IPR013087">
    <property type="entry name" value="Znf_C2H2_type"/>
</dbReference>
<reference evidence="11" key="1">
    <citation type="submission" date="2021-12" db="EMBL/GenBank/DDBJ databases">
        <authorList>
            <person name="King R."/>
        </authorList>
    </citation>
    <scope>NUCLEOTIDE SEQUENCE</scope>
</reference>
<evidence type="ECO:0000256" key="5">
    <source>
        <dbReference type="ARBA" id="ARBA00022833"/>
    </source>
</evidence>
<comment type="subcellular location">
    <subcellularLocation>
        <location evidence="1">Nucleus</location>
    </subcellularLocation>
</comment>
<sequence>MQDQQKKGHKCPHEGCNATFSRPYRVTDHLYAVHTNLRAYECKEEGCSKSYSNKSHLIRHINTVHKHIQNDVLYSCPICLKTFVNRQNLKRHVKIQHLLKDYFICDICKINFKKKNQLRAHMYQHTGIKSFVCGICPDKAFVTLYDKKRHLRCHKKYDCVECQLQFNVWSQYQKHRKLVHEVAEYICNECKRSFKKRSHIVHHVKIHSPSHMSTLYKCPYENCPRLYTRNSNLRQHILIKHVTLTHECVLCKAQLSSKACLKKHMKIHEQPPKEPSPRKTKATGRKERKDKGIPRSITALKLAGCEVIIEETDEEFITPDIRIINL</sequence>
<dbReference type="Pfam" id="PF12874">
    <property type="entry name" value="zf-met"/>
    <property type="match status" value="1"/>
</dbReference>
<evidence type="ECO:0000256" key="6">
    <source>
        <dbReference type="ARBA" id="ARBA00023125"/>
    </source>
</evidence>
<evidence type="ECO:0000313" key="11">
    <source>
        <dbReference type="EMBL" id="CAH0397581.1"/>
    </source>
</evidence>
<keyword evidence="6" id="KW-0238">DNA-binding</keyword>
<proteinExistence type="predicted"/>
<feature type="domain" description="C2H2-type" evidence="10">
    <location>
        <begin position="157"/>
        <end position="180"/>
    </location>
</feature>
<name>A0ABN8AV19_CHISP</name>
<accession>A0ABN8AV19</accession>
<feature type="compositionally biased region" description="Basic and acidic residues" evidence="9">
    <location>
        <begin position="284"/>
        <end position="293"/>
    </location>
</feature>
<dbReference type="EMBL" id="OU963894">
    <property type="protein sequence ID" value="CAH0397581.1"/>
    <property type="molecule type" value="Genomic_DNA"/>
</dbReference>
<evidence type="ECO:0000313" key="12">
    <source>
        <dbReference type="Proteomes" id="UP001153292"/>
    </source>
</evidence>
<keyword evidence="4 8" id="KW-0863">Zinc-finger</keyword>
<keyword evidence="12" id="KW-1185">Reference proteome</keyword>
<dbReference type="PROSITE" id="PS50157">
    <property type="entry name" value="ZINC_FINGER_C2H2_2"/>
    <property type="match status" value="8"/>
</dbReference>
<feature type="domain" description="C2H2-type" evidence="10">
    <location>
        <begin position="74"/>
        <end position="97"/>
    </location>
</feature>
<dbReference type="InterPro" id="IPR036236">
    <property type="entry name" value="Znf_C2H2_sf"/>
</dbReference>
<evidence type="ECO:0000256" key="4">
    <source>
        <dbReference type="ARBA" id="ARBA00022771"/>
    </source>
</evidence>
<dbReference type="SUPFAM" id="SSF57667">
    <property type="entry name" value="beta-beta-alpha zinc fingers"/>
    <property type="match status" value="5"/>
</dbReference>
<keyword evidence="2" id="KW-0479">Metal-binding</keyword>
<dbReference type="SMART" id="SM00355">
    <property type="entry name" value="ZnF_C2H2"/>
    <property type="match status" value="9"/>
</dbReference>
<evidence type="ECO:0000256" key="9">
    <source>
        <dbReference type="SAM" id="MobiDB-lite"/>
    </source>
</evidence>
<dbReference type="PROSITE" id="PS00028">
    <property type="entry name" value="ZINC_FINGER_C2H2_1"/>
    <property type="match status" value="7"/>
</dbReference>
<keyword evidence="3" id="KW-0677">Repeat</keyword>
<evidence type="ECO:0000256" key="3">
    <source>
        <dbReference type="ARBA" id="ARBA00022737"/>
    </source>
</evidence>
<dbReference type="PANTHER" id="PTHR16515">
    <property type="entry name" value="PR DOMAIN ZINC FINGER PROTEIN"/>
    <property type="match status" value="1"/>
</dbReference>
<evidence type="ECO:0000256" key="8">
    <source>
        <dbReference type="PROSITE-ProRule" id="PRU00042"/>
    </source>
</evidence>
<feature type="domain" description="C2H2-type" evidence="10">
    <location>
        <begin position="185"/>
        <end position="212"/>
    </location>
</feature>
<feature type="domain" description="C2H2-type" evidence="10">
    <location>
        <begin position="9"/>
        <end position="39"/>
    </location>
</feature>
<feature type="compositionally biased region" description="Basic and acidic residues" evidence="9">
    <location>
        <begin position="267"/>
        <end position="277"/>
    </location>
</feature>
<dbReference type="Gene3D" id="3.30.160.60">
    <property type="entry name" value="Classic Zinc Finger"/>
    <property type="match status" value="6"/>
</dbReference>
<dbReference type="InterPro" id="IPR050331">
    <property type="entry name" value="Zinc_finger"/>
</dbReference>
<gene>
    <name evidence="11" type="ORF">CHILSU_LOCUS655</name>
</gene>
<keyword evidence="5" id="KW-0862">Zinc</keyword>
<feature type="domain" description="C2H2-type" evidence="10">
    <location>
        <begin position="103"/>
        <end position="130"/>
    </location>
</feature>